<name>A0A8E2DG55_9APHY</name>
<accession>A0A8E2DG55</accession>
<dbReference type="InterPro" id="IPR016181">
    <property type="entry name" value="Acyl_CoA_acyltransferase"/>
</dbReference>
<gene>
    <name evidence="2" type="ORF">OBBRIDRAFT_799046</name>
</gene>
<evidence type="ECO:0000313" key="2">
    <source>
        <dbReference type="EMBL" id="OCH84489.1"/>
    </source>
</evidence>
<dbReference type="Proteomes" id="UP000250043">
    <property type="component" value="Unassembled WGS sequence"/>
</dbReference>
<dbReference type="Gene3D" id="3.40.630.30">
    <property type="match status" value="1"/>
</dbReference>
<proteinExistence type="predicted"/>
<dbReference type="InterPro" id="IPR000182">
    <property type="entry name" value="GNAT_dom"/>
</dbReference>
<dbReference type="GO" id="GO:1990189">
    <property type="term" value="F:protein N-terminal-serine acetyltransferase activity"/>
    <property type="evidence" value="ECO:0007669"/>
    <property type="project" value="TreeGrafter"/>
</dbReference>
<dbReference type="EMBL" id="KV722667">
    <property type="protein sequence ID" value="OCH84489.1"/>
    <property type="molecule type" value="Genomic_DNA"/>
</dbReference>
<dbReference type="OrthoDB" id="41238at2759"/>
<dbReference type="PANTHER" id="PTHR43441">
    <property type="entry name" value="RIBOSOMAL-PROTEIN-SERINE ACETYLTRANSFERASE"/>
    <property type="match status" value="1"/>
</dbReference>
<dbReference type="SUPFAM" id="SSF55729">
    <property type="entry name" value="Acyl-CoA N-acyltransferases (Nat)"/>
    <property type="match status" value="1"/>
</dbReference>
<dbReference type="InterPro" id="IPR051908">
    <property type="entry name" value="Ribosomal_N-acetyltransferase"/>
</dbReference>
<dbReference type="GO" id="GO:0008999">
    <property type="term" value="F:protein-N-terminal-alanine acetyltransferase activity"/>
    <property type="evidence" value="ECO:0007669"/>
    <property type="project" value="TreeGrafter"/>
</dbReference>
<organism evidence="2 3">
    <name type="scientific">Obba rivulosa</name>
    <dbReference type="NCBI Taxonomy" id="1052685"/>
    <lineage>
        <taxon>Eukaryota</taxon>
        <taxon>Fungi</taxon>
        <taxon>Dikarya</taxon>
        <taxon>Basidiomycota</taxon>
        <taxon>Agaricomycotina</taxon>
        <taxon>Agaricomycetes</taxon>
        <taxon>Polyporales</taxon>
        <taxon>Gelatoporiaceae</taxon>
        <taxon>Obba</taxon>
    </lineage>
</organism>
<protein>
    <submittedName>
        <fullName evidence="2">Acyl-CoA N-acyltransferase</fullName>
    </submittedName>
</protein>
<dbReference type="CDD" id="cd04301">
    <property type="entry name" value="NAT_SF"/>
    <property type="match status" value="1"/>
</dbReference>
<dbReference type="Pfam" id="PF13302">
    <property type="entry name" value="Acetyltransf_3"/>
    <property type="match status" value="1"/>
</dbReference>
<feature type="domain" description="N-acetyltransferase" evidence="1">
    <location>
        <begin position="76"/>
        <end position="221"/>
    </location>
</feature>
<dbReference type="PANTHER" id="PTHR43441:SF5">
    <property type="entry name" value="FAMILY ACETYLTRANSFERASE, PUTATIVE-RELATED"/>
    <property type="match status" value="1"/>
</dbReference>
<keyword evidence="3" id="KW-1185">Reference proteome</keyword>
<dbReference type="AlphaFoldDB" id="A0A8E2DG55"/>
<sequence>MAGATFVNSCIPPSVSRILPESELYGPDPYDVNWAFPINLDVLSTDEVFLTPFVPRLHADAYWEQVGRHPEFFKYYPFLHPTLPGFLAFLETRFRQNPEYIMFAIVDRTRADAARPQLRGRLAGVMGFFSASRADLSVEIAHVLVFPEWRGTGVGARAAALLTRFCLQLPTASPPGLGLRRVQWVADSDNKPSIGLARRLGMTEEAHLRWHRVLPEGLPGKAPREGDAHPSGNSRDSVILSICCDEWEEGGRDNMQALIEKPLKIRN</sequence>
<evidence type="ECO:0000259" key="1">
    <source>
        <dbReference type="PROSITE" id="PS51186"/>
    </source>
</evidence>
<reference evidence="2 3" key="1">
    <citation type="submission" date="2016-07" db="EMBL/GenBank/DDBJ databases">
        <title>Draft genome of the white-rot fungus Obba rivulosa 3A-2.</title>
        <authorList>
            <consortium name="DOE Joint Genome Institute"/>
            <person name="Miettinen O."/>
            <person name="Riley R."/>
            <person name="Acob R."/>
            <person name="Barry K."/>
            <person name="Cullen D."/>
            <person name="De Vries R."/>
            <person name="Hainaut M."/>
            <person name="Hatakka A."/>
            <person name="Henrissat B."/>
            <person name="Hilden K."/>
            <person name="Kuo R."/>
            <person name="Labutti K."/>
            <person name="Lipzen A."/>
            <person name="Makela M.R."/>
            <person name="Sandor L."/>
            <person name="Spatafora J.W."/>
            <person name="Grigoriev I.V."/>
            <person name="Hibbett D.S."/>
        </authorList>
    </citation>
    <scope>NUCLEOTIDE SEQUENCE [LARGE SCALE GENOMIC DNA]</scope>
    <source>
        <strain evidence="2 3">3A-2</strain>
    </source>
</reference>
<dbReference type="PROSITE" id="PS51186">
    <property type="entry name" value="GNAT"/>
    <property type="match status" value="1"/>
</dbReference>
<keyword evidence="2" id="KW-0012">Acyltransferase</keyword>
<keyword evidence="2" id="KW-0808">Transferase</keyword>
<evidence type="ECO:0000313" key="3">
    <source>
        <dbReference type="Proteomes" id="UP000250043"/>
    </source>
</evidence>